<dbReference type="FunFam" id="3.20.20.70:FF:000016">
    <property type="entry name" value="Triosephosphate isomerase"/>
    <property type="match status" value="1"/>
</dbReference>
<dbReference type="Gene3D" id="3.20.20.70">
    <property type="entry name" value="Aldolase class I"/>
    <property type="match status" value="1"/>
</dbReference>
<comment type="pathway">
    <text evidence="2 10">Carbohydrate biosynthesis; gluconeogenesis.</text>
</comment>
<evidence type="ECO:0000256" key="1">
    <source>
        <dbReference type="ARBA" id="ARBA00004680"/>
    </source>
</evidence>
<dbReference type="InterPro" id="IPR020861">
    <property type="entry name" value="Triosephosphate_isomerase_AS"/>
</dbReference>
<keyword evidence="11" id="KW-0732">Signal</keyword>
<dbReference type="EMBL" id="HG721960">
    <property type="protein sequence ID" value="CDJ60935.1"/>
    <property type="molecule type" value="Genomic_DNA"/>
</dbReference>
<comment type="catalytic activity">
    <reaction evidence="8">
        <text>D-glyceraldehyde 3-phosphate = dihydroxyacetone phosphate</text>
        <dbReference type="Rhea" id="RHEA:18585"/>
        <dbReference type="ChEBI" id="CHEBI:57642"/>
        <dbReference type="ChEBI" id="CHEBI:59776"/>
        <dbReference type="EC" id="5.3.1.1"/>
    </reaction>
    <physiologicalReaction direction="left-to-right" evidence="8">
        <dbReference type="Rhea" id="RHEA:18586"/>
    </physiologicalReaction>
</comment>
<reference evidence="12" key="2">
    <citation type="submission" date="2013-10" db="EMBL/GenBank/DDBJ databases">
        <authorList>
            <person name="Aslett M."/>
        </authorList>
    </citation>
    <scope>NUCLEOTIDE SEQUENCE [LARGE SCALE GENOMIC DNA]</scope>
    <source>
        <strain evidence="12">Weybridge</strain>
    </source>
</reference>
<evidence type="ECO:0000256" key="3">
    <source>
        <dbReference type="ARBA" id="ARBA00007422"/>
    </source>
</evidence>
<dbReference type="SUPFAM" id="SSF51351">
    <property type="entry name" value="Triosephosphate isomerase (TIM)"/>
    <property type="match status" value="1"/>
</dbReference>
<evidence type="ECO:0000256" key="9">
    <source>
        <dbReference type="ARBA" id="ARBA00056661"/>
    </source>
</evidence>
<name>U6MH12_EIMMA</name>
<dbReference type="CDD" id="cd00311">
    <property type="entry name" value="TIM"/>
    <property type="match status" value="1"/>
</dbReference>
<dbReference type="InterPro" id="IPR000652">
    <property type="entry name" value="Triosephosphate_isomerase"/>
</dbReference>
<dbReference type="GO" id="GO:0046166">
    <property type="term" value="P:glyceraldehyde-3-phosphate biosynthetic process"/>
    <property type="evidence" value="ECO:0007669"/>
    <property type="project" value="TreeGrafter"/>
</dbReference>
<evidence type="ECO:0000256" key="2">
    <source>
        <dbReference type="ARBA" id="ARBA00004742"/>
    </source>
</evidence>
<comment type="similarity">
    <text evidence="3 10">Belongs to the triosephosphate isomerase family.</text>
</comment>
<dbReference type="GO" id="GO:0004807">
    <property type="term" value="F:triose-phosphate isomerase activity"/>
    <property type="evidence" value="ECO:0007669"/>
    <property type="project" value="UniProtKB-EC"/>
</dbReference>
<evidence type="ECO:0000313" key="13">
    <source>
        <dbReference type="Proteomes" id="UP000030763"/>
    </source>
</evidence>
<keyword evidence="5 10" id="KW-0312">Gluconeogenesis</keyword>
<comment type="function">
    <text evidence="9">Catalyzes the interconversion of glyceraldehyde 3-phosphate and dihydroxyacetone phosphate in the glycolytic and gluconeogenic pathways.</text>
</comment>
<organism evidence="12 13">
    <name type="scientific">Eimeria maxima</name>
    <name type="common">Coccidian parasite</name>
    <dbReference type="NCBI Taxonomy" id="5804"/>
    <lineage>
        <taxon>Eukaryota</taxon>
        <taxon>Sar</taxon>
        <taxon>Alveolata</taxon>
        <taxon>Apicomplexa</taxon>
        <taxon>Conoidasida</taxon>
        <taxon>Coccidia</taxon>
        <taxon>Eucoccidiorida</taxon>
        <taxon>Eimeriorina</taxon>
        <taxon>Eimeriidae</taxon>
        <taxon>Eimeria</taxon>
    </lineage>
</organism>
<feature type="chain" id="PRO_5004673611" description="Triosephosphate isomerase" evidence="11">
    <location>
        <begin position="20"/>
        <end position="348"/>
    </location>
</feature>
<dbReference type="AlphaFoldDB" id="U6MH12"/>
<evidence type="ECO:0000256" key="5">
    <source>
        <dbReference type="ARBA" id="ARBA00022432"/>
    </source>
</evidence>
<keyword evidence="7 10" id="KW-0413">Isomerase</keyword>
<evidence type="ECO:0000256" key="11">
    <source>
        <dbReference type="SAM" id="SignalP"/>
    </source>
</evidence>
<dbReference type="Pfam" id="PF00121">
    <property type="entry name" value="TIM"/>
    <property type="match status" value="1"/>
</dbReference>
<proteinExistence type="inferred from homology"/>
<dbReference type="InterPro" id="IPR013785">
    <property type="entry name" value="Aldolase_TIM"/>
</dbReference>
<keyword evidence="6 10" id="KW-0324">Glycolysis</keyword>
<dbReference type="EC" id="5.3.1.1" evidence="10"/>
<evidence type="ECO:0000256" key="8">
    <source>
        <dbReference type="ARBA" id="ARBA00052432"/>
    </source>
</evidence>
<dbReference type="GeneID" id="25337626"/>
<reference evidence="12" key="1">
    <citation type="submission" date="2013-10" db="EMBL/GenBank/DDBJ databases">
        <title>Genomic analysis of the causative agents of coccidiosis in chickens.</title>
        <authorList>
            <person name="Reid A.J."/>
            <person name="Blake D."/>
            <person name="Billington K."/>
            <person name="Browne H."/>
            <person name="Dunn M."/>
            <person name="Hung S."/>
            <person name="Kawahara F."/>
            <person name="Miranda-Saavedra D."/>
            <person name="Mourier T."/>
            <person name="Nagra H."/>
            <person name="Otto T.D."/>
            <person name="Rawlings N."/>
            <person name="Sanchez A."/>
            <person name="Sanders M."/>
            <person name="Subramaniam C."/>
            <person name="Tay Y."/>
            <person name="Dear P."/>
            <person name="Doerig C."/>
            <person name="Gruber A."/>
            <person name="Parkinson J."/>
            <person name="Shirley M."/>
            <person name="Wan K.L."/>
            <person name="Berriman M."/>
            <person name="Tomley F."/>
            <person name="Pain A."/>
        </authorList>
    </citation>
    <scope>NUCLEOTIDE SEQUENCE [LARGE SCALE GENOMIC DNA]</scope>
    <source>
        <strain evidence="12">Weybridge</strain>
    </source>
</reference>
<evidence type="ECO:0000256" key="4">
    <source>
        <dbReference type="ARBA" id="ARBA00011738"/>
    </source>
</evidence>
<dbReference type="GO" id="GO:0006094">
    <property type="term" value="P:gluconeogenesis"/>
    <property type="evidence" value="ECO:0007669"/>
    <property type="project" value="UniProtKB-UniPathway"/>
</dbReference>
<comment type="pathway">
    <text evidence="1 10">Carbohydrate degradation; glycolysis; D-glyceraldehyde 3-phosphate from glycerone phosphate: step 1/1.</text>
</comment>
<dbReference type="UniPathway" id="UPA00109">
    <property type="reaction ID" value="UER00189"/>
</dbReference>
<dbReference type="OrthoDB" id="6715177at2759"/>
<feature type="signal peptide" evidence="11">
    <location>
        <begin position="1"/>
        <end position="19"/>
    </location>
</feature>
<dbReference type="OMA" id="HTEVICA"/>
<accession>U6MH12</accession>
<dbReference type="NCBIfam" id="TIGR00419">
    <property type="entry name" value="tim"/>
    <property type="match status" value="1"/>
</dbReference>
<dbReference type="Proteomes" id="UP000030763">
    <property type="component" value="Unassembled WGS sequence"/>
</dbReference>
<evidence type="ECO:0000256" key="10">
    <source>
        <dbReference type="RuleBase" id="RU363013"/>
    </source>
</evidence>
<keyword evidence="13" id="KW-1185">Reference proteome</keyword>
<dbReference type="VEuPathDB" id="ToxoDB:EMWEY_00036400"/>
<protein>
    <recommendedName>
        <fullName evidence="10">Triosephosphate isomerase</fullName>
        <ecNumber evidence="10">5.3.1.1</ecNumber>
    </recommendedName>
</protein>
<evidence type="ECO:0000313" key="12">
    <source>
        <dbReference type="EMBL" id="CDJ60935.1"/>
    </source>
</evidence>
<evidence type="ECO:0000256" key="6">
    <source>
        <dbReference type="ARBA" id="ARBA00023152"/>
    </source>
</evidence>
<dbReference type="PROSITE" id="PS00171">
    <property type="entry name" value="TIM_1"/>
    <property type="match status" value="1"/>
</dbReference>
<dbReference type="InterPro" id="IPR035990">
    <property type="entry name" value="TIM_sf"/>
</dbReference>
<dbReference type="GO" id="GO:0006096">
    <property type="term" value="P:glycolytic process"/>
    <property type="evidence" value="ECO:0007669"/>
    <property type="project" value="UniProtKB-UniPathway"/>
</dbReference>
<dbReference type="HAMAP" id="MF_00147_B">
    <property type="entry name" value="TIM_B"/>
    <property type="match status" value="1"/>
</dbReference>
<dbReference type="GO" id="GO:0019563">
    <property type="term" value="P:glycerol catabolic process"/>
    <property type="evidence" value="ECO:0007669"/>
    <property type="project" value="TreeGrafter"/>
</dbReference>
<dbReference type="PROSITE" id="PS51440">
    <property type="entry name" value="TIM_2"/>
    <property type="match status" value="1"/>
</dbReference>
<dbReference type="PANTHER" id="PTHR21139:SF2">
    <property type="entry name" value="TRIOSEPHOSPHATE ISOMERASE"/>
    <property type="match status" value="1"/>
</dbReference>
<evidence type="ECO:0000256" key="7">
    <source>
        <dbReference type="ARBA" id="ARBA00023235"/>
    </source>
</evidence>
<sequence>MLGAVKAGVCMTIMTVVWGVHTPQVLAVGPQQQQQAAFLASPAAAAAAAWGSSPQYTLRCSRQQQPLQLLQQQQQQLQQQQQQQQQQLAATRKPFVGGNWKCNGDTKGIEKILEMLNDAPQEVNDIEVVVAPPSLHAGFVLRGLQRPFKVAAQDSSLVESFGAFTGELAPQMMKDFGIKTVIVGHSERRAGFGNQPGESNEVVAAKAKNAIKNGLQVIACIGESLETRQSGKTMEFIGEQLKAYASALSPTDWGLVVLAYEPIWAIGTGQTATPDMAQQTHKEIRQWLRKNVGQQIAEDIRIIYGGSVKGSNAKELFGGEDIDGFLVGGASLTSDFHAILKAAKNPKP</sequence>
<dbReference type="GO" id="GO:0005829">
    <property type="term" value="C:cytosol"/>
    <property type="evidence" value="ECO:0007669"/>
    <property type="project" value="TreeGrafter"/>
</dbReference>
<dbReference type="InterPro" id="IPR022896">
    <property type="entry name" value="TrioseP_Isoase_bac/euk"/>
</dbReference>
<dbReference type="RefSeq" id="XP_013337585.1">
    <property type="nucleotide sequence ID" value="XM_013482131.1"/>
</dbReference>
<gene>
    <name evidence="12" type="ORF">EMWEY_00036400</name>
</gene>
<dbReference type="UniPathway" id="UPA00138"/>
<dbReference type="PANTHER" id="PTHR21139">
    <property type="entry name" value="TRIOSEPHOSPHATE ISOMERASE"/>
    <property type="match status" value="1"/>
</dbReference>
<comment type="subunit">
    <text evidence="4">Homodimer.</text>
</comment>